<dbReference type="InterPro" id="IPR013658">
    <property type="entry name" value="SGL"/>
</dbReference>
<organism evidence="4">
    <name type="scientific">hydrothermal vent metagenome</name>
    <dbReference type="NCBI Taxonomy" id="652676"/>
    <lineage>
        <taxon>unclassified sequences</taxon>
        <taxon>metagenomes</taxon>
        <taxon>ecological metagenomes</taxon>
    </lineage>
</organism>
<evidence type="ECO:0000313" key="4">
    <source>
        <dbReference type="EMBL" id="VAW57748.1"/>
    </source>
</evidence>
<keyword evidence="2" id="KW-1133">Transmembrane helix</keyword>
<accession>A0A3B0WP43</accession>
<dbReference type="Gene3D" id="2.120.10.30">
    <property type="entry name" value="TolB, C-terminal domain"/>
    <property type="match status" value="2"/>
</dbReference>
<keyword evidence="1" id="KW-0378">Hydrolase</keyword>
<evidence type="ECO:0000256" key="2">
    <source>
        <dbReference type="SAM" id="Phobius"/>
    </source>
</evidence>
<evidence type="ECO:0000256" key="1">
    <source>
        <dbReference type="ARBA" id="ARBA00022801"/>
    </source>
</evidence>
<dbReference type="InterPro" id="IPR051262">
    <property type="entry name" value="SMP-30/CGR1_Lactonase"/>
</dbReference>
<dbReference type="EMBL" id="UOFF01000448">
    <property type="protein sequence ID" value="VAW57748.1"/>
    <property type="molecule type" value="Genomic_DNA"/>
</dbReference>
<dbReference type="AlphaFoldDB" id="A0A3B0WP43"/>
<reference evidence="4" key="1">
    <citation type="submission" date="2018-06" db="EMBL/GenBank/DDBJ databases">
        <authorList>
            <person name="Zhirakovskaya E."/>
        </authorList>
    </citation>
    <scope>NUCLEOTIDE SEQUENCE</scope>
</reference>
<dbReference type="PANTHER" id="PTHR47572:SF4">
    <property type="entry name" value="LACTONASE DRP35"/>
    <property type="match status" value="1"/>
</dbReference>
<dbReference type="InterPro" id="IPR011042">
    <property type="entry name" value="6-blade_b-propeller_TolB-like"/>
</dbReference>
<keyword evidence="2" id="KW-0472">Membrane</keyword>
<gene>
    <name evidence="4" type="ORF">MNBD_GAMMA07-282</name>
</gene>
<keyword evidence="2" id="KW-0812">Transmembrane</keyword>
<evidence type="ECO:0000259" key="3">
    <source>
        <dbReference type="Pfam" id="PF08450"/>
    </source>
</evidence>
<sequence length="364" mass="38966">MKSLHLKKTIKSLFYSTLIISAIGLTSTVSAWERGKTKTFTLLPAGSAAAEGITKDADNNIYVSTLQLPPQPGNPPLPGQVHKFNLAGQLLSTIDVTPSSGMLLDLDFHPNSGKLLILDMGTGQVLDVNPITGDAVVFSQLPDLTPNNPNAGPLPNVLTFDAVGNVYVSDSIQSTIWRIPPDGGTPEAWLSHDLLGTQSYPPFGANGLDFNKDFSILYVANTGDDAIVEVPILADGTPGTPFVMAYSVDSPDGLIVDDDGTILIASFHGNHIMRVNTEGTAINVYSDFDGVDSNGVIKGVLTPSDIVTINGNLYVPNLALNITAFEQPEHVTSFYTGLVERNSIAKIKPKKNAFRTHKKHHFAY</sequence>
<dbReference type="PANTHER" id="PTHR47572">
    <property type="entry name" value="LIPOPROTEIN-RELATED"/>
    <property type="match status" value="1"/>
</dbReference>
<proteinExistence type="predicted"/>
<feature type="transmembrane region" description="Helical" evidence="2">
    <location>
        <begin position="12"/>
        <end position="32"/>
    </location>
</feature>
<dbReference type="SUPFAM" id="SSF63829">
    <property type="entry name" value="Calcium-dependent phosphotriesterase"/>
    <property type="match status" value="1"/>
</dbReference>
<dbReference type="GO" id="GO:0016787">
    <property type="term" value="F:hydrolase activity"/>
    <property type="evidence" value="ECO:0007669"/>
    <property type="project" value="UniProtKB-KW"/>
</dbReference>
<feature type="domain" description="SMP-30/Gluconolactonase/LRE-like region" evidence="3">
    <location>
        <begin position="205"/>
        <end position="285"/>
    </location>
</feature>
<protein>
    <recommendedName>
        <fullName evidence="3">SMP-30/Gluconolactonase/LRE-like region domain-containing protein</fullName>
    </recommendedName>
</protein>
<name>A0A3B0WP43_9ZZZZ</name>
<dbReference type="Pfam" id="PF08450">
    <property type="entry name" value="SGL"/>
    <property type="match status" value="1"/>
</dbReference>